<protein>
    <submittedName>
        <fullName evidence="1">Uncharacterized protein</fullName>
    </submittedName>
</protein>
<dbReference type="GeneID" id="81401588"/>
<organism evidence="1 2">
    <name type="scientific">Penicillium bovifimosum</name>
    <dbReference type="NCBI Taxonomy" id="126998"/>
    <lineage>
        <taxon>Eukaryota</taxon>
        <taxon>Fungi</taxon>
        <taxon>Dikarya</taxon>
        <taxon>Ascomycota</taxon>
        <taxon>Pezizomycotina</taxon>
        <taxon>Eurotiomycetes</taxon>
        <taxon>Eurotiomycetidae</taxon>
        <taxon>Eurotiales</taxon>
        <taxon>Aspergillaceae</taxon>
        <taxon>Penicillium</taxon>
    </lineage>
</organism>
<dbReference type="RefSeq" id="XP_056524531.1">
    <property type="nucleotide sequence ID" value="XM_056662418.1"/>
</dbReference>
<keyword evidence="2" id="KW-1185">Reference proteome</keyword>
<dbReference type="AlphaFoldDB" id="A0A9W9HA42"/>
<evidence type="ECO:0000313" key="2">
    <source>
        <dbReference type="Proteomes" id="UP001149079"/>
    </source>
</evidence>
<reference evidence="1" key="1">
    <citation type="submission" date="2022-11" db="EMBL/GenBank/DDBJ databases">
        <authorList>
            <person name="Petersen C."/>
        </authorList>
    </citation>
    <scope>NUCLEOTIDE SEQUENCE</scope>
    <source>
        <strain evidence="1">IBT 22155</strain>
    </source>
</reference>
<evidence type="ECO:0000313" key="1">
    <source>
        <dbReference type="EMBL" id="KAJ5142887.1"/>
    </source>
</evidence>
<comment type="caution">
    <text evidence="1">The sequence shown here is derived from an EMBL/GenBank/DDBJ whole genome shotgun (WGS) entry which is preliminary data.</text>
</comment>
<gene>
    <name evidence="1" type="ORF">N7515_001674</name>
</gene>
<dbReference type="EMBL" id="JAPQKL010000002">
    <property type="protein sequence ID" value="KAJ5142887.1"/>
    <property type="molecule type" value="Genomic_DNA"/>
</dbReference>
<accession>A0A9W9HA42</accession>
<sequence length="357" mass="39785">MSPSTKLPTSPPTTDDTKLTHYYKQASKSRWDLYPLFQSFLQTSSAETIKAVQDRRLLISWDLQAIHFLRTFLQKCVLAKVPADAIGAFLITILYKQDYHLDYSLTIMIWTGHTQVHVARCLLALYQIRDETGVPIWDDLSTYSESDSKVSLVTNDEAVSTADVPCCSPAMQRPDLKWPVYLGLLCESEVDALVSNVEKSRHQDEDSLPPCSSAAREEDVETIQALRRFELCKNEFLADLPLGDKGRTAAADKTNGSQRHRSVSFREPLPVSLPSLVKPGSAVRVSTFQPDIRSVEQGSLGNSKEKGKAYMRLFRASPAARDLVQVPCQVLPLHVAPARLRRRAGVEDLRKASAEGA</sequence>
<dbReference type="OrthoDB" id="4347872at2759"/>
<proteinExistence type="predicted"/>
<name>A0A9W9HA42_9EURO</name>
<dbReference type="Proteomes" id="UP001149079">
    <property type="component" value="Unassembled WGS sequence"/>
</dbReference>
<reference evidence="1" key="2">
    <citation type="journal article" date="2023" name="IMA Fungus">
        <title>Comparative genomic study of the Penicillium genus elucidates a diverse pangenome and 15 lateral gene transfer events.</title>
        <authorList>
            <person name="Petersen C."/>
            <person name="Sorensen T."/>
            <person name="Nielsen M.R."/>
            <person name="Sondergaard T.E."/>
            <person name="Sorensen J.L."/>
            <person name="Fitzpatrick D.A."/>
            <person name="Frisvad J.C."/>
            <person name="Nielsen K.L."/>
        </authorList>
    </citation>
    <scope>NUCLEOTIDE SEQUENCE</scope>
    <source>
        <strain evidence="1">IBT 22155</strain>
    </source>
</reference>